<evidence type="ECO:0000256" key="3">
    <source>
        <dbReference type="ARBA" id="ARBA00023163"/>
    </source>
</evidence>
<dbReference type="Pfam" id="PF13377">
    <property type="entry name" value="Peripla_BP_3"/>
    <property type="match status" value="1"/>
</dbReference>
<dbReference type="PROSITE" id="PS50932">
    <property type="entry name" value="HTH_LACI_2"/>
    <property type="match status" value="1"/>
</dbReference>
<dbReference type="Gene3D" id="3.40.50.2300">
    <property type="match status" value="2"/>
</dbReference>
<reference evidence="5" key="1">
    <citation type="submission" date="2023-10" db="EMBL/GenBank/DDBJ databases">
        <title>Genome sequence of Blautia coccoides DSM 935.</title>
        <authorList>
            <person name="Boeer T."/>
            <person name="Bengelsdorf F.R."/>
            <person name="Daniel R."/>
            <person name="Poehlein A."/>
        </authorList>
    </citation>
    <scope>NUCLEOTIDE SEQUENCE [LARGE SCALE GENOMIC DNA]</scope>
    <source>
        <strain evidence="5">DSM 935</strain>
    </source>
</reference>
<dbReference type="SUPFAM" id="SSF53822">
    <property type="entry name" value="Periplasmic binding protein-like I"/>
    <property type="match status" value="1"/>
</dbReference>
<dbReference type="Proteomes" id="UP001325248">
    <property type="component" value="Chromosome"/>
</dbReference>
<feature type="domain" description="HTH lacI-type" evidence="4">
    <location>
        <begin position="3"/>
        <end position="54"/>
    </location>
</feature>
<dbReference type="InterPro" id="IPR000843">
    <property type="entry name" value="HTH_LacI"/>
</dbReference>
<dbReference type="CDD" id="cd01392">
    <property type="entry name" value="HTH_LacI"/>
    <property type="match status" value="1"/>
</dbReference>
<evidence type="ECO:0000313" key="6">
    <source>
        <dbReference type="Proteomes" id="UP001325248"/>
    </source>
</evidence>
<gene>
    <name evidence="5" type="primary">rbsR_5</name>
    <name evidence="5" type="ORF">BLCOC_42400</name>
</gene>
<keyword evidence="2" id="KW-0238">DNA-binding</keyword>
<dbReference type="SUPFAM" id="SSF47413">
    <property type="entry name" value="lambda repressor-like DNA-binding domains"/>
    <property type="match status" value="1"/>
</dbReference>
<keyword evidence="6" id="KW-1185">Reference proteome</keyword>
<accession>A0ABZ0UI24</accession>
<evidence type="ECO:0000256" key="2">
    <source>
        <dbReference type="ARBA" id="ARBA00023125"/>
    </source>
</evidence>
<evidence type="ECO:0000256" key="1">
    <source>
        <dbReference type="ARBA" id="ARBA00023015"/>
    </source>
</evidence>
<sequence length="332" mass="37638">MKVNIKTISEKTGFSPSTVSNALNRKKGVNVDTAAEIFRVAKELGYSTGQNISKIKFVIYKRNGLIIDDTPFFSLLIDGVEQESRKYGMEMVMCHLNKTDLDYEEQVEQIIHDESAAVILLGTELMEEDVDLYKTATCPFLMLDYWAWDMSFNGVLINNADSARFAVEYLIQNGHKEIGYLQGDFRIKAFRSRCVGYKTAMEKAGLPIKDEYILTLGTTLNGAYEDMLKYLDKMQRVPTAFYADNDMIALGAMKALQEKGHRIPEDVSIVGFDDLPFSEISSPPLTTLRVPKREMGQLAVKRIIDIVRGDRIKTKSQVCTAFIERKSVKRLY</sequence>
<organism evidence="5 6">
    <name type="scientific">Blautia producta</name>
    <dbReference type="NCBI Taxonomy" id="33035"/>
    <lineage>
        <taxon>Bacteria</taxon>
        <taxon>Bacillati</taxon>
        <taxon>Bacillota</taxon>
        <taxon>Clostridia</taxon>
        <taxon>Lachnospirales</taxon>
        <taxon>Lachnospiraceae</taxon>
        <taxon>Blautia</taxon>
    </lineage>
</organism>
<dbReference type="Gene3D" id="1.10.260.40">
    <property type="entry name" value="lambda repressor-like DNA-binding domains"/>
    <property type="match status" value="1"/>
</dbReference>
<evidence type="ECO:0000259" key="4">
    <source>
        <dbReference type="PROSITE" id="PS50932"/>
    </source>
</evidence>
<dbReference type="InterPro" id="IPR028082">
    <property type="entry name" value="Peripla_BP_I"/>
</dbReference>
<keyword evidence="3" id="KW-0804">Transcription</keyword>
<evidence type="ECO:0000313" key="5">
    <source>
        <dbReference type="EMBL" id="WPX75874.1"/>
    </source>
</evidence>
<dbReference type="EMBL" id="CP136422">
    <property type="protein sequence ID" value="WPX75874.1"/>
    <property type="molecule type" value="Genomic_DNA"/>
</dbReference>
<dbReference type="InterPro" id="IPR010982">
    <property type="entry name" value="Lambda_DNA-bd_dom_sf"/>
</dbReference>
<dbReference type="InterPro" id="IPR046335">
    <property type="entry name" value="LacI/GalR-like_sensor"/>
</dbReference>
<dbReference type="PANTHER" id="PTHR30146:SF109">
    <property type="entry name" value="HTH-TYPE TRANSCRIPTIONAL REGULATOR GALS"/>
    <property type="match status" value="1"/>
</dbReference>
<proteinExistence type="predicted"/>
<dbReference type="PANTHER" id="PTHR30146">
    <property type="entry name" value="LACI-RELATED TRANSCRIPTIONAL REPRESSOR"/>
    <property type="match status" value="1"/>
</dbReference>
<name>A0ABZ0UI24_9FIRM</name>
<dbReference type="SMART" id="SM00354">
    <property type="entry name" value="HTH_LACI"/>
    <property type="match status" value="1"/>
</dbReference>
<keyword evidence="1" id="KW-0805">Transcription regulation</keyword>
<protein>
    <submittedName>
        <fullName evidence="5">Ribose operon repressor</fullName>
    </submittedName>
</protein>